<dbReference type="SUPFAM" id="SSF47413">
    <property type="entry name" value="lambda repressor-like DNA-binding domains"/>
    <property type="match status" value="1"/>
</dbReference>
<dbReference type="EMBL" id="AQRA01000008">
    <property type="protein sequence ID" value="EZH72366.1"/>
    <property type="molecule type" value="Genomic_DNA"/>
</dbReference>
<sequence length="74" mass="8352">MTKLGKYLDNRSINKASVSRKTGINKNRLSELSNNFSTKIKADELYLIALAIEVDACELLEYLCGDLQLKKESK</sequence>
<comment type="caution">
    <text evidence="2">The sequence shown here is derived from an EMBL/GenBank/DDBJ whole genome shotgun (WGS) entry which is preliminary data.</text>
</comment>
<proteinExistence type="predicted"/>
<dbReference type="Pfam" id="PF13443">
    <property type="entry name" value="HTH_26"/>
    <property type="match status" value="1"/>
</dbReference>
<dbReference type="GO" id="GO:0003677">
    <property type="term" value="F:DNA binding"/>
    <property type="evidence" value="ECO:0007669"/>
    <property type="project" value="UniProtKB-KW"/>
</dbReference>
<organism evidence="2 3">
    <name type="scientific">Aquimarina atlantica</name>
    <dbReference type="NCBI Taxonomy" id="1317122"/>
    <lineage>
        <taxon>Bacteria</taxon>
        <taxon>Pseudomonadati</taxon>
        <taxon>Bacteroidota</taxon>
        <taxon>Flavobacteriia</taxon>
        <taxon>Flavobacteriales</taxon>
        <taxon>Flavobacteriaceae</taxon>
        <taxon>Aquimarina</taxon>
    </lineage>
</organism>
<gene>
    <name evidence="2" type="ORF">ATO12_23225</name>
</gene>
<feature type="domain" description="HTH cro/C1-type" evidence="1">
    <location>
        <begin position="3"/>
        <end position="62"/>
    </location>
</feature>
<name>A0A023BQU2_9FLAO</name>
<dbReference type="Proteomes" id="UP000023541">
    <property type="component" value="Unassembled WGS sequence"/>
</dbReference>
<reference evidence="2 3" key="1">
    <citation type="submission" date="2014-04" db="EMBL/GenBank/DDBJ databases">
        <title>Aquimarina sp. 22II-S11-z7 Genome Sequencing.</title>
        <authorList>
            <person name="Lai Q."/>
        </authorList>
    </citation>
    <scope>NUCLEOTIDE SEQUENCE [LARGE SCALE GENOMIC DNA]</scope>
    <source>
        <strain evidence="2 3">22II-S11-z7</strain>
    </source>
</reference>
<evidence type="ECO:0000259" key="1">
    <source>
        <dbReference type="Pfam" id="PF13443"/>
    </source>
</evidence>
<dbReference type="InterPro" id="IPR010982">
    <property type="entry name" value="Lambda_DNA-bd_dom_sf"/>
</dbReference>
<dbReference type="STRING" id="1317122.ATO12_23225"/>
<evidence type="ECO:0000313" key="2">
    <source>
        <dbReference type="EMBL" id="EZH72366.1"/>
    </source>
</evidence>
<keyword evidence="2" id="KW-0238">DNA-binding</keyword>
<dbReference type="eggNOG" id="COG3655">
    <property type="taxonomic scope" value="Bacteria"/>
</dbReference>
<dbReference type="InterPro" id="IPR001387">
    <property type="entry name" value="Cro/C1-type_HTH"/>
</dbReference>
<accession>A0A023BQU2</accession>
<dbReference type="RefSeq" id="WP_034244854.1">
    <property type="nucleotide sequence ID" value="NZ_AQRA01000008.1"/>
</dbReference>
<protein>
    <submittedName>
        <fullName evidence="2">DNA-binding protein</fullName>
    </submittedName>
</protein>
<keyword evidence="3" id="KW-1185">Reference proteome</keyword>
<dbReference type="OrthoDB" id="1123008at2"/>
<evidence type="ECO:0000313" key="3">
    <source>
        <dbReference type="Proteomes" id="UP000023541"/>
    </source>
</evidence>
<dbReference type="AlphaFoldDB" id="A0A023BQU2"/>